<sequence length="105" mass="11636">MKISQDVPPKNMMKKLLNATALLNQLLTLLAPKQSDGGKSSHSLMKNASVRDAPVLENMMKNLIECQILPAEPVVNAFGARNKADEKDVHILVDENVLCKMHQFL</sequence>
<protein>
    <submittedName>
        <fullName evidence="1">Uncharacterized protein</fullName>
    </submittedName>
</protein>
<gene>
    <name evidence="1" type="ORF">AVEN_17348_1</name>
</gene>
<evidence type="ECO:0000313" key="2">
    <source>
        <dbReference type="Proteomes" id="UP000499080"/>
    </source>
</evidence>
<evidence type="ECO:0000313" key="1">
    <source>
        <dbReference type="EMBL" id="GBO25060.1"/>
    </source>
</evidence>
<reference evidence="1 2" key="1">
    <citation type="journal article" date="2019" name="Sci. Rep.">
        <title>Orb-weaving spider Araneus ventricosus genome elucidates the spidroin gene catalogue.</title>
        <authorList>
            <person name="Kono N."/>
            <person name="Nakamura H."/>
            <person name="Ohtoshi R."/>
            <person name="Moran D.A.P."/>
            <person name="Shinohara A."/>
            <person name="Yoshida Y."/>
            <person name="Fujiwara M."/>
            <person name="Mori M."/>
            <person name="Tomita M."/>
            <person name="Arakawa K."/>
        </authorList>
    </citation>
    <scope>NUCLEOTIDE SEQUENCE [LARGE SCALE GENOMIC DNA]</scope>
</reference>
<name>A0A4Y2VMY7_ARAVE</name>
<comment type="caution">
    <text evidence="1">The sequence shown here is derived from an EMBL/GenBank/DDBJ whole genome shotgun (WGS) entry which is preliminary data.</text>
</comment>
<dbReference type="AlphaFoldDB" id="A0A4Y2VMY7"/>
<dbReference type="EMBL" id="BGPR01048042">
    <property type="protein sequence ID" value="GBO25060.1"/>
    <property type="molecule type" value="Genomic_DNA"/>
</dbReference>
<keyword evidence="2" id="KW-1185">Reference proteome</keyword>
<accession>A0A4Y2VMY7</accession>
<proteinExistence type="predicted"/>
<organism evidence="1 2">
    <name type="scientific">Araneus ventricosus</name>
    <name type="common">Orbweaver spider</name>
    <name type="synonym">Epeira ventricosa</name>
    <dbReference type="NCBI Taxonomy" id="182803"/>
    <lineage>
        <taxon>Eukaryota</taxon>
        <taxon>Metazoa</taxon>
        <taxon>Ecdysozoa</taxon>
        <taxon>Arthropoda</taxon>
        <taxon>Chelicerata</taxon>
        <taxon>Arachnida</taxon>
        <taxon>Araneae</taxon>
        <taxon>Araneomorphae</taxon>
        <taxon>Entelegynae</taxon>
        <taxon>Araneoidea</taxon>
        <taxon>Araneidae</taxon>
        <taxon>Araneus</taxon>
    </lineage>
</organism>
<dbReference type="Proteomes" id="UP000499080">
    <property type="component" value="Unassembled WGS sequence"/>
</dbReference>